<protein>
    <submittedName>
        <fullName evidence="1">Uncharacterized protein</fullName>
    </submittedName>
</protein>
<reference evidence="1" key="1">
    <citation type="submission" date="2023-10" db="EMBL/GenBank/DDBJ databases">
        <title>Genome assembly of Pristionchus species.</title>
        <authorList>
            <person name="Yoshida K."/>
            <person name="Sommer R.J."/>
        </authorList>
    </citation>
    <scope>NUCLEOTIDE SEQUENCE</scope>
    <source>
        <strain evidence="1">RS5133</strain>
    </source>
</reference>
<evidence type="ECO:0000313" key="2">
    <source>
        <dbReference type="Proteomes" id="UP001432322"/>
    </source>
</evidence>
<proteinExistence type="predicted"/>
<organism evidence="1 2">
    <name type="scientific">Pristionchus fissidentatus</name>
    <dbReference type="NCBI Taxonomy" id="1538716"/>
    <lineage>
        <taxon>Eukaryota</taxon>
        <taxon>Metazoa</taxon>
        <taxon>Ecdysozoa</taxon>
        <taxon>Nematoda</taxon>
        <taxon>Chromadorea</taxon>
        <taxon>Rhabditida</taxon>
        <taxon>Rhabditina</taxon>
        <taxon>Diplogasteromorpha</taxon>
        <taxon>Diplogasteroidea</taxon>
        <taxon>Neodiplogasteridae</taxon>
        <taxon>Pristionchus</taxon>
    </lineage>
</organism>
<dbReference type="EMBL" id="BTSY01000003">
    <property type="protein sequence ID" value="GMT17939.1"/>
    <property type="molecule type" value="Genomic_DNA"/>
</dbReference>
<comment type="caution">
    <text evidence="1">The sequence shown here is derived from an EMBL/GenBank/DDBJ whole genome shotgun (WGS) entry which is preliminary data.</text>
</comment>
<accession>A0AAV5VHM1</accession>
<dbReference type="AlphaFoldDB" id="A0AAV5VHM1"/>
<name>A0AAV5VHM1_9BILA</name>
<gene>
    <name evidence="1" type="ORF">PFISCL1PPCAC_9236</name>
</gene>
<keyword evidence="2" id="KW-1185">Reference proteome</keyword>
<evidence type="ECO:0000313" key="1">
    <source>
        <dbReference type="EMBL" id="GMT17939.1"/>
    </source>
</evidence>
<sequence>MTSNRNVRNCSEELSLCESQIDILVNNAGMWAGGYEKTGDGHELTPSIRKSTLQVPSSSLNCSCL</sequence>
<dbReference type="Proteomes" id="UP001432322">
    <property type="component" value="Unassembled WGS sequence"/>
</dbReference>